<keyword evidence="4" id="KW-1185">Reference proteome</keyword>
<dbReference type="Pfam" id="PF13539">
    <property type="entry name" value="Peptidase_M15_4"/>
    <property type="match status" value="1"/>
</dbReference>
<dbReference type="Proteomes" id="UP001232063">
    <property type="component" value="Unassembled WGS sequence"/>
</dbReference>
<dbReference type="CDD" id="cd14845">
    <property type="entry name" value="L-Ala-D-Glu_peptidase_like"/>
    <property type="match status" value="1"/>
</dbReference>
<evidence type="ECO:0000259" key="2">
    <source>
        <dbReference type="Pfam" id="PF13539"/>
    </source>
</evidence>
<keyword evidence="1" id="KW-0175">Coiled coil</keyword>
<reference evidence="3" key="1">
    <citation type="submission" date="2023-05" db="EMBL/GenBank/DDBJ databases">
        <authorList>
            <person name="Zhang X."/>
        </authorList>
    </citation>
    <scope>NUCLEOTIDE SEQUENCE</scope>
    <source>
        <strain evidence="3">BD1B2-1</strain>
    </source>
</reference>
<comment type="caution">
    <text evidence="3">The sequence shown here is derived from an EMBL/GenBank/DDBJ whole genome shotgun (WGS) entry which is preliminary data.</text>
</comment>
<dbReference type="Gene3D" id="3.30.1380.10">
    <property type="match status" value="1"/>
</dbReference>
<dbReference type="InterPro" id="IPR039561">
    <property type="entry name" value="Peptidase_M15C"/>
</dbReference>
<protein>
    <submittedName>
        <fullName evidence="3">M15 family metallopeptidase</fullName>
    </submittedName>
</protein>
<gene>
    <name evidence="3" type="ORF">QNI22_08860</name>
</gene>
<dbReference type="EMBL" id="JASJOU010000002">
    <property type="protein sequence ID" value="MDJ1500755.1"/>
    <property type="molecule type" value="Genomic_DNA"/>
</dbReference>
<feature type="domain" description="Peptidase M15C" evidence="2">
    <location>
        <begin position="91"/>
        <end position="153"/>
    </location>
</feature>
<name>A0AAE3R3J4_9BACT</name>
<proteinExistence type="predicted"/>
<evidence type="ECO:0000256" key="1">
    <source>
        <dbReference type="SAM" id="Coils"/>
    </source>
</evidence>
<dbReference type="GO" id="GO:0008233">
    <property type="term" value="F:peptidase activity"/>
    <property type="evidence" value="ECO:0007669"/>
    <property type="project" value="InterPro"/>
</dbReference>
<organism evidence="3 4">
    <name type="scientific">Xanthocytophaga agilis</name>
    <dbReference type="NCBI Taxonomy" id="3048010"/>
    <lineage>
        <taxon>Bacteria</taxon>
        <taxon>Pseudomonadati</taxon>
        <taxon>Bacteroidota</taxon>
        <taxon>Cytophagia</taxon>
        <taxon>Cytophagales</taxon>
        <taxon>Rhodocytophagaceae</taxon>
        <taxon>Xanthocytophaga</taxon>
    </lineage>
</organism>
<feature type="coiled-coil region" evidence="1">
    <location>
        <begin position="45"/>
        <end position="72"/>
    </location>
</feature>
<dbReference type="AlphaFoldDB" id="A0AAE3R3J4"/>
<dbReference type="RefSeq" id="WP_313975174.1">
    <property type="nucleotide sequence ID" value="NZ_JASJOU010000002.1"/>
</dbReference>
<dbReference type="GO" id="GO:0006508">
    <property type="term" value="P:proteolysis"/>
    <property type="evidence" value="ECO:0007669"/>
    <property type="project" value="InterPro"/>
</dbReference>
<evidence type="ECO:0000313" key="4">
    <source>
        <dbReference type="Proteomes" id="UP001232063"/>
    </source>
</evidence>
<sequence length="182" mass="20613">MAASLDVLTPEFKEKAQALLENCKLRGVVMRPNETLRSPFVQARYWRQSRTIEEIRKKINELKQKNALFLAHCLEVVGPQHGDHVTNAIPGLSWHQWGEAMDCFWVVNNEAVWSATEVVNGINGYMIYAGEAKKLGLDAGYFWKSFPDIPHVQLRKASNPAKVFDLLAINDAMEQTFGNTQP</sequence>
<accession>A0AAE3R3J4</accession>
<dbReference type="InterPro" id="IPR009045">
    <property type="entry name" value="Zn_M74/Hedgehog-like"/>
</dbReference>
<evidence type="ECO:0000313" key="3">
    <source>
        <dbReference type="EMBL" id="MDJ1500755.1"/>
    </source>
</evidence>
<dbReference type="SUPFAM" id="SSF55166">
    <property type="entry name" value="Hedgehog/DD-peptidase"/>
    <property type="match status" value="1"/>
</dbReference>